<protein>
    <recommendedName>
        <fullName evidence="4">LysM domain-containing protein</fullName>
    </recommendedName>
</protein>
<keyword evidence="1" id="KW-0472">Membrane</keyword>
<dbReference type="EMBL" id="LT859958">
    <property type="protein sequence ID" value="SMX54154.1"/>
    <property type="molecule type" value="Genomic_DNA"/>
</dbReference>
<organism evidence="2 3">
    <name type="scientific">Candidatus Brevifilum fermentans</name>
    <dbReference type="NCBI Taxonomy" id="1986204"/>
    <lineage>
        <taxon>Bacteria</taxon>
        <taxon>Bacillati</taxon>
        <taxon>Chloroflexota</taxon>
        <taxon>Anaerolineae</taxon>
        <taxon>Anaerolineales</taxon>
        <taxon>Anaerolineaceae</taxon>
        <taxon>Candidatus Brevifilum</taxon>
    </lineage>
</organism>
<evidence type="ECO:0000313" key="2">
    <source>
        <dbReference type="EMBL" id="SMX54154.1"/>
    </source>
</evidence>
<evidence type="ECO:0000256" key="1">
    <source>
        <dbReference type="SAM" id="Phobius"/>
    </source>
</evidence>
<evidence type="ECO:0008006" key="4">
    <source>
        <dbReference type="Google" id="ProtNLM"/>
    </source>
</evidence>
<keyword evidence="1" id="KW-0812">Transmembrane</keyword>
<keyword evidence="1" id="KW-1133">Transmembrane helix</keyword>
<accession>A0A1Y6K3E9</accession>
<feature type="transmembrane region" description="Helical" evidence="1">
    <location>
        <begin position="85"/>
        <end position="105"/>
    </location>
</feature>
<gene>
    <name evidence="2" type="ORF">CFX1CAM_1089</name>
</gene>
<keyword evidence="3" id="KW-1185">Reference proteome</keyword>
<name>A0A1Y6K3E9_9CHLR</name>
<dbReference type="KEGG" id="abat:CFX1CAM_1089"/>
<dbReference type="AlphaFoldDB" id="A0A1Y6K3E9"/>
<evidence type="ECO:0000313" key="3">
    <source>
        <dbReference type="Proteomes" id="UP000195514"/>
    </source>
</evidence>
<proteinExistence type="predicted"/>
<sequence length="302" mass="33381">MENSVQHFCPHLGLKSDPTTNFSFPSKGNVCFHAKGHPTPQLYFQRTTCLTDQHLNCPIFSSPPGVRLPANIIEPKEKTGNNPKIILWAILTPILISGIFLINANRLQLFNQIDRMFVPAWKNTQQALPLTLPPSPTLEVVPSLTVAPTVTFTATITATATSEPTQTLIPSLTLTSTRAPAVFELGTPIGKQGKFIIIRVLEGESIGQFAGRYNTTEEAIRTINYKLPSVLYPDWLVVVPLDLSDTTGLPSFQPIQVTTDGITLLELAQLLNMEAEEISRYNNMGPGHLLQQGEWILIPRYE</sequence>
<dbReference type="Proteomes" id="UP000195514">
    <property type="component" value="Chromosome I"/>
</dbReference>
<reference evidence="3" key="1">
    <citation type="submission" date="2017-05" db="EMBL/GenBank/DDBJ databases">
        <authorList>
            <person name="Kirkegaard R."/>
            <person name="Mcilroy J S."/>
        </authorList>
    </citation>
    <scope>NUCLEOTIDE SEQUENCE [LARGE SCALE GENOMIC DNA]</scope>
</reference>